<evidence type="ECO:0000313" key="2">
    <source>
        <dbReference type="EMBL" id="KAJ4497258.1"/>
    </source>
</evidence>
<keyword evidence="1" id="KW-0472">Membrane</keyword>
<keyword evidence="1" id="KW-1133">Transmembrane helix</keyword>
<organism evidence="2 3">
    <name type="scientific">Lentinula lateritia</name>
    <dbReference type="NCBI Taxonomy" id="40482"/>
    <lineage>
        <taxon>Eukaryota</taxon>
        <taxon>Fungi</taxon>
        <taxon>Dikarya</taxon>
        <taxon>Basidiomycota</taxon>
        <taxon>Agaricomycotina</taxon>
        <taxon>Agaricomycetes</taxon>
        <taxon>Agaricomycetidae</taxon>
        <taxon>Agaricales</taxon>
        <taxon>Marasmiineae</taxon>
        <taxon>Omphalotaceae</taxon>
        <taxon>Lentinula</taxon>
    </lineage>
</organism>
<comment type="caution">
    <text evidence="2">The sequence shown here is derived from an EMBL/GenBank/DDBJ whole genome shotgun (WGS) entry which is preliminary data.</text>
</comment>
<protein>
    <submittedName>
        <fullName evidence="2">Uncharacterized protein</fullName>
    </submittedName>
</protein>
<feature type="transmembrane region" description="Helical" evidence="1">
    <location>
        <begin position="12"/>
        <end position="31"/>
    </location>
</feature>
<dbReference type="Proteomes" id="UP001150217">
    <property type="component" value="Unassembled WGS sequence"/>
</dbReference>
<dbReference type="EMBL" id="JANVFT010000022">
    <property type="protein sequence ID" value="KAJ4497258.1"/>
    <property type="molecule type" value="Genomic_DNA"/>
</dbReference>
<gene>
    <name evidence="2" type="ORF">C8R41DRAFT_221614</name>
</gene>
<keyword evidence="3" id="KW-1185">Reference proteome</keyword>
<accession>A0ABQ8VLH5</accession>
<reference evidence="2" key="1">
    <citation type="submission" date="2022-08" db="EMBL/GenBank/DDBJ databases">
        <title>A Global Phylogenomic Analysis of the Shiitake Genus Lentinula.</title>
        <authorList>
            <consortium name="DOE Joint Genome Institute"/>
            <person name="Sierra-Patev S."/>
            <person name="Min B."/>
            <person name="Naranjo-Ortiz M."/>
            <person name="Looney B."/>
            <person name="Konkel Z."/>
            <person name="Slot J.C."/>
            <person name="Sakamoto Y."/>
            <person name="Steenwyk J.L."/>
            <person name="Rokas A."/>
            <person name="Carro J."/>
            <person name="Camarero S."/>
            <person name="Ferreira P."/>
            <person name="Molpeceres G."/>
            <person name="Ruiz-Duenas F.J."/>
            <person name="Serrano A."/>
            <person name="Henrissat B."/>
            <person name="Drula E."/>
            <person name="Hughes K.W."/>
            <person name="Mata J.L."/>
            <person name="Ishikawa N.K."/>
            <person name="Vargas-Isla R."/>
            <person name="Ushijima S."/>
            <person name="Smith C.A."/>
            <person name="Ahrendt S."/>
            <person name="Andreopoulos W."/>
            <person name="He G."/>
            <person name="Labutti K."/>
            <person name="Lipzen A."/>
            <person name="Ng V."/>
            <person name="Riley R."/>
            <person name="Sandor L."/>
            <person name="Barry K."/>
            <person name="Martinez A.T."/>
            <person name="Xiao Y."/>
            <person name="Gibbons J.G."/>
            <person name="Terashima K."/>
            <person name="Grigoriev I.V."/>
            <person name="Hibbett D.S."/>
        </authorList>
    </citation>
    <scope>NUCLEOTIDE SEQUENCE</scope>
    <source>
        <strain evidence="2">RHP3577 ss4</strain>
    </source>
</reference>
<name>A0ABQ8VLH5_9AGAR</name>
<keyword evidence="1" id="KW-0812">Transmembrane</keyword>
<proteinExistence type="predicted"/>
<sequence length="250" mass="27847">MHWVFASSKEFYSALFMSILFLVPIMAVPIAPQDPKEMYLMSGGLSPDAPKIPNPINATTNAAVQHVEEDDHGHIHDDPYPIKGTLFVHPSLFELGTLHELRDVIKNAIQSMLTPTIPDLLAVYEQNRPDLKLQNPPTGIPLTRIFKNTAITDIYDFRLTFSKNQRTYFGRIDKKCLILEKGDNNKVSFEFQPELLTGKIGEDARLKERLLVSFVDGKTVEIAANTGLLSQFKAKAKLKLGKTGKGPGSS</sequence>
<evidence type="ECO:0000313" key="3">
    <source>
        <dbReference type="Proteomes" id="UP001150217"/>
    </source>
</evidence>
<evidence type="ECO:0000256" key="1">
    <source>
        <dbReference type="SAM" id="Phobius"/>
    </source>
</evidence>